<evidence type="ECO:0000313" key="2">
    <source>
        <dbReference type="Proteomes" id="UP000001631"/>
    </source>
</evidence>
<dbReference type="AlphaFoldDB" id="C0P168"/>
<name>C0P168_AJECG</name>
<gene>
    <name evidence="1" type="ORF">HCBG_09148</name>
</gene>
<proteinExistence type="predicted"/>
<dbReference type="GeneID" id="69042164"/>
<keyword evidence="2" id="KW-1185">Reference proteome</keyword>
<accession>C0P168</accession>
<dbReference type="InParanoid" id="C0P168"/>
<sequence length="239" mass="27298">MADTLCAISLQMREFVATSIGQGLVLVYTGITQYFACATNFFPTSPYKIQPFHDQPSQQGNLKPYIIEEAILQKFYILFYRSENHRFFFFRLQTGPYHKGAKWNYRVIDPLQGDGTHKSSASEVEILPENGILDTPQWLAMLFPSFSAPNDQHAEENLKHEYENYFVPSIASDVCFRKMYDVIGDPVNIGSGDGGSISYIASEWLETTLEDVQYRPCMRTYATIRGYNKDSVEKLHQPG</sequence>
<protein>
    <submittedName>
        <fullName evidence="1">Uncharacterized protein</fullName>
    </submittedName>
</protein>
<dbReference type="RefSeq" id="XP_045283064.1">
    <property type="nucleotide sequence ID" value="XM_045436197.1"/>
</dbReference>
<dbReference type="EMBL" id="GG663384">
    <property type="protein sequence ID" value="EEH02583.1"/>
    <property type="molecule type" value="Genomic_DNA"/>
</dbReference>
<organism evidence="1 2">
    <name type="scientific">Ajellomyces capsulatus (strain G186AR / H82 / ATCC MYA-2454 / RMSCC 2432)</name>
    <name type="common">Darling's disease fungus</name>
    <name type="synonym">Histoplasma capsulatum</name>
    <dbReference type="NCBI Taxonomy" id="447093"/>
    <lineage>
        <taxon>Eukaryota</taxon>
        <taxon>Fungi</taxon>
        <taxon>Dikarya</taxon>
        <taxon>Ascomycota</taxon>
        <taxon>Pezizomycotina</taxon>
        <taxon>Eurotiomycetes</taxon>
        <taxon>Eurotiomycetidae</taxon>
        <taxon>Onygenales</taxon>
        <taxon>Ajellomycetaceae</taxon>
        <taxon>Histoplasma</taxon>
    </lineage>
</organism>
<dbReference type="Proteomes" id="UP000001631">
    <property type="component" value="Unassembled WGS sequence"/>
</dbReference>
<reference evidence="1" key="1">
    <citation type="submission" date="2009-02" db="EMBL/GenBank/DDBJ databases">
        <title>The Genome Sequence of Ajellomyces capsulatus strain G186AR.</title>
        <authorList>
            <consortium name="The Broad Institute Genome Sequencing Platform"/>
            <person name="Champion M."/>
            <person name="Cuomo C."/>
            <person name="Ma L.-J."/>
            <person name="Henn M.R."/>
            <person name="Sil A."/>
            <person name="Goldman B."/>
            <person name="Young S.K."/>
            <person name="Kodira C.D."/>
            <person name="Zeng Q."/>
            <person name="Koehrsen M."/>
            <person name="Alvarado L."/>
            <person name="Berlin A."/>
            <person name="Borenstein D."/>
            <person name="Chen Z."/>
            <person name="Engels R."/>
            <person name="Freedman E."/>
            <person name="Gellesch M."/>
            <person name="Goldberg J."/>
            <person name="Griggs A."/>
            <person name="Gujja S."/>
            <person name="Heiman D."/>
            <person name="Hepburn T."/>
            <person name="Howarth C."/>
            <person name="Jen D."/>
            <person name="Larson L."/>
            <person name="Lewis B."/>
            <person name="Mehta T."/>
            <person name="Park D."/>
            <person name="Pearson M."/>
            <person name="Roberts A."/>
            <person name="Saif S."/>
            <person name="Shea T."/>
            <person name="Shenoy N."/>
            <person name="Sisk P."/>
            <person name="Stolte C."/>
            <person name="Sykes S."/>
            <person name="Walk T."/>
            <person name="White J."/>
            <person name="Yandava C."/>
            <person name="Klein B."/>
            <person name="McEwen J.G."/>
            <person name="Puccia R."/>
            <person name="Goldman G.H."/>
            <person name="Felipe M.S."/>
            <person name="Nino-Vega G."/>
            <person name="San-Blas G."/>
            <person name="Taylor J."/>
            <person name="Mendoza L."/>
            <person name="Galagan J."/>
            <person name="Nusbaum C."/>
            <person name="Birren B."/>
        </authorList>
    </citation>
    <scope>NUCLEOTIDE SEQUENCE</scope>
    <source>
        <strain evidence="1">G186AR</strain>
    </source>
</reference>
<evidence type="ECO:0000313" key="1">
    <source>
        <dbReference type="EMBL" id="EEH02583.1"/>
    </source>
</evidence>
<dbReference type="STRING" id="447093.C0P168"/>
<dbReference type="HOGENOM" id="CLU_1160830_0_0_1"/>